<comment type="caution">
    <text evidence="1">The sequence shown here is derived from an EMBL/GenBank/DDBJ whole genome shotgun (WGS) entry which is preliminary data.</text>
</comment>
<dbReference type="InterPro" id="IPR029063">
    <property type="entry name" value="SAM-dependent_MTases_sf"/>
</dbReference>
<proteinExistence type="predicted"/>
<evidence type="ECO:0000313" key="1">
    <source>
        <dbReference type="EMBL" id="GAG65265.1"/>
    </source>
</evidence>
<protein>
    <recommendedName>
        <fullName evidence="2">DNA methylase adenine-specific domain-containing protein</fullName>
    </recommendedName>
</protein>
<gene>
    <name evidence="1" type="ORF">S01H4_10495</name>
</gene>
<dbReference type="AlphaFoldDB" id="X0Z794"/>
<name>X0Z794_9ZZZZ</name>
<sequence length="204" mass="23981">AKLLKHNGQMTIITPRSYCSGYYFKRFRKWFFNTVKPLKIHIFNSREDVFKKYSVLQEIIILTVIKSQAIPRKILVSISNGIVNKHEELKTIYTTYDKIVVKRGDDLIMRIPTSELDELVATQIDKYDNNLNSPHFKVSTGPVVPFRVKDYLLDEKIIEHHYAPLIWMHNIVNEKIIWPNKMYNKPIAIEINKKTKKLLVPKGN</sequence>
<feature type="non-terminal residue" evidence="1">
    <location>
        <position position="1"/>
    </location>
</feature>
<dbReference type="SUPFAM" id="SSF53335">
    <property type="entry name" value="S-adenosyl-L-methionine-dependent methyltransferases"/>
    <property type="match status" value="1"/>
</dbReference>
<dbReference type="Gene3D" id="3.40.50.150">
    <property type="entry name" value="Vaccinia Virus protein VP39"/>
    <property type="match status" value="1"/>
</dbReference>
<reference evidence="1" key="1">
    <citation type="journal article" date="2014" name="Front. Microbiol.">
        <title>High frequency of phylogenetically diverse reductive dehalogenase-homologous genes in deep subseafloor sedimentary metagenomes.</title>
        <authorList>
            <person name="Kawai M."/>
            <person name="Futagami T."/>
            <person name="Toyoda A."/>
            <person name="Takaki Y."/>
            <person name="Nishi S."/>
            <person name="Hori S."/>
            <person name="Arai W."/>
            <person name="Tsubouchi T."/>
            <person name="Morono Y."/>
            <person name="Uchiyama I."/>
            <person name="Ito T."/>
            <person name="Fujiyama A."/>
            <person name="Inagaki F."/>
            <person name="Takami H."/>
        </authorList>
    </citation>
    <scope>NUCLEOTIDE SEQUENCE</scope>
    <source>
        <strain evidence="1">Expedition CK06-06</strain>
    </source>
</reference>
<evidence type="ECO:0008006" key="2">
    <source>
        <dbReference type="Google" id="ProtNLM"/>
    </source>
</evidence>
<organism evidence="1">
    <name type="scientific">marine sediment metagenome</name>
    <dbReference type="NCBI Taxonomy" id="412755"/>
    <lineage>
        <taxon>unclassified sequences</taxon>
        <taxon>metagenomes</taxon>
        <taxon>ecological metagenomes</taxon>
    </lineage>
</organism>
<accession>X0Z794</accession>
<dbReference type="EMBL" id="BART01004030">
    <property type="protein sequence ID" value="GAG65265.1"/>
    <property type="molecule type" value="Genomic_DNA"/>
</dbReference>